<name>A0A9P5U3R9_9AGAR</name>
<feature type="region of interest" description="Disordered" evidence="1">
    <location>
        <begin position="1"/>
        <end position="24"/>
    </location>
</feature>
<proteinExistence type="predicted"/>
<evidence type="ECO:0000313" key="2">
    <source>
        <dbReference type="EMBL" id="KAF9064008.1"/>
    </source>
</evidence>
<reference evidence="2" key="1">
    <citation type="submission" date="2020-11" db="EMBL/GenBank/DDBJ databases">
        <authorList>
            <consortium name="DOE Joint Genome Institute"/>
            <person name="Ahrendt S."/>
            <person name="Riley R."/>
            <person name="Andreopoulos W."/>
            <person name="Labutti K."/>
            <person name="Pangilinan J."/>
            <person name="Ruiz-Duenas F.J."/>
            <person name="Barrasa J.M."/>
            <person name="Sanchez-Garcia M."/>
            <person name="Camarero S."/>
            <person name="Miyauchi S."/>
            <person name="Serrano A."/>
            <person name="Linde D."/>
            <person name="Babiker R."/>
            <person name="Drula E."/>
            <person name="Ayuso-Fernandez I."/>
            <person name="Pacheco R."/>
            <person name="Padilla G."/>
            <person name="Ferreira P."/>
            <person name="Barriuso J."/>
            <person name="Kellner H."/>
            <person name="Castanera R."/>
            <person name="Alfaro M."/>
            <person name="Ramirez L."/>
            <person name="Pisabarro A.G."/>
            <person name="Kuo A."/>
            <person name="Tritt A."/>
            <person name="Lipzen A."/>
            <person name="He G."/>
            <person name="Yan M."/>
            <person name="Ng V."/>
            <person name="Cullen D."/>
            <person name="Martin F."/>
            <person name="Rosso M.-N."/>
            <person name="Henrissat B."/>
            <person name="Hibbett D."/>
            <person name="Martinez A.T."/>
            <person name="Grigoriev I.V."/>
        </authorList>
    </citation>
    <scope>NUCLEOTIDE SEQUENCE</scope>
    <source>
        <strain evidence="2">AH 40177</strain>
    </source>
</reference>
<gene>
    <name evidence="2" type="ORF">BDP27DRAFT_1426309</name>
</gene>
<organism evidence="2 3">
    <name type="scientific">Rhodocollybia butyracea</name>
    <dbReference type="NCBI Taxonomy" id="206335"/>
    <lineage>
        <taxon>Eukaryota</taxon>
        <taxon>Fungi</taxon>
        <taxon>Dikarya</taxon>
        <taxon>Basidiomycota</taxon>
        <taxon>Agaricomycotina</taxon>
        <taxon>Agaricomycetes</taxon>
        <taxon>Agaricomycetidae</taxon>
        <taxon>Agaricales</taxon>
        <taxon>Marasmiineae</taxon>
        <taxon>Omphalotaceae</taxon>
        <taxon>Rhodocollybia</taxon>
    </lineage>
</organism>
<dbReference type="OrthoDB" id="3003360at2759"/>
<dbReference type="EMBL" id="JADNRY010000133">
    <property type="protein sequence ID" value="KAF9064008.1"/>
    <property type="molecule type" value="Genomic_DNA"/>
</dbReference>
<comment type="caution">
    <text evidence="2">The sequence shown here is derived from an EMBL/GenBank/DDBJ whole genome shotgun (WGS) entry which is preliminary data.</text>
</comment>
<accession>A0A9P5U3R9</accession>
<protein>
    <submittedName>
        <fullName evidence="2">Uncharacterized protein</fullName>
    </submittedName>
</protein>
<dbReference type="Proteomes" id="UP000772434">
    <property type="component" value="Unassembled WGS sequence"/>
</dbReference>
<keyword evidence="3" id="KW-1185">Reference proteome</keyword>
<evidence type="ECO:0000256" key="1">
    <source>
        <dbReference type="SAM" id="MobiDB-lite"/>
    </source>
</evidence>
<evidence type="ECO:0000313" key="3">
    <source>
        <dbReference type="Proteomes" id="UP000772434"/>
    </source>
</evidence>
<dbReference type="AlphaFoldDB" id="A0A9P5U3R9"/>
<sequence>MSASNTDLPFSDTKVTVPAGDNGETEESNLYYVATLVKAFKDGTKLDASYNAIVRSVMKNASSRNAFMEAVTGSPKLQGSSLPSQYMVTDFPKAVEITSDFKPSAHGHGHTPYSEQQLTPPFGTKGFVNQVYRVNGANWTLNVYAYRHINSNNVTLVVLHSGSTSVFQTLFTLWTTPASVYQFHRPLTSDSDISDITHVYHIEYKDNINMLGPDGKNPIVFQTIYKDNFTAQGIEAFLMNPIT</sequence>